<organism evidence="1 2">
    <name type="scientific">Planctomyces bekefii</name>
    <dbReference type="NCBI Taxonomy" id="1653850"/>
    <lineage>
        <taxon>Bacteria</taxon>
        <taxon>Pseudomonadati</taxon>
        <taxon>Planctomycetota</taxon>
        <taxon>Planctomycetia</taxon>
        <taxon>Planctomycetales</taxon>
        <taxon>Planctomycetaceae</taxon>
        <taxon>Planctomyces</taxon>
    </lineage>
</organism>
<feature type="non-terminal residue" evidence="1">
    <location>
        <position position="138"/>
    </location>
</feature>
<dbReference type="EMBL" id="SRHE01000540">
    <property type="protein sequence ID" value="TWW08707.1"/>
    <property type="molecule type" value="Genomic_DNA"/>
</dbReference>
<dbReference type="PANTHER" id="PTHR37947">
    <property type="entry name" value="BLL2462 PROTEIN"/>
    <property type="match status" value="1"/>
</dbReference>
<evidence type="ECO:0000313" key="1">
    <source>
        <dbReference type="EMBL" id="TWW08707.1"/>
    </source>
</evidence>
<dbReference type="PANTHER" id="PTHR37947:SF1">
    <property type="entry name" value="BLL2462 PROTEIN"/>
    <property type="match status" value="1"/>
</dbReference>
<gene>
    <name evidence="1" type="ORF">E3A20_21660</name>
</gene>
<accession>A0A5C6M349</accession>
<dbReference type="AlphaFoldDB" id="A0A5C6M349"/>
<proteinExistence type="predicted"/>
<protein>
    <submittedName>
        <fullName evidence="1">Uncharacterized protein</fullName>
    </submittedName>
</protein>
<reference evidence="1 2" key="1">
    <citation type="submission" date="2019-08" db="EMBL/GenBank/DDBJ databases">
        <title>100 year-old enigma solved: identification of Planctomyces bekefii, the type genus and species of the phylum Planctomycetes.</title>
        <authorList>
            <person name="Svetlana D.N."/>
            <person name="Overmann J."/>
        </authorList>
    </citation>
    <scope>NUCLEOTIDE SEQUENCE [LARGE SCALE GENOMIC DNA]</scope>
    <source>
        <strain evidence="1">Phe10_nw2017</strain>
    </source>
</reference>
<name>A0A5C6M349_9PLAN</name>
<sequence length="138" mass="15234">MINVPVYAIPIGSALQPRDLAIASIDAPEAVFLRDQALVRSVLGTAGFEGEELTVRLESNGTVIQQQNITPSTDSTVVSFTLPADQPVRYDYVITSDPLPGELRSDNSSRGFRRKVVDNKARVLLLDGDARWEFRYLN</sequence>
<comment type="caution">
    <text evidence="1">The sequence shown here is derived from an EMBL/GenBank/DDBJ whole genome shotgun (WGS) entry which is preliminary data.</text>
</comment>
<reference evidence="1 2" key="2">
    <citation type="submission" date="2019-08" db="EMBL/GenBank/DDBJ databases">
        <authorList>
            <person name="Henke P."/>
        </authorList>
    </citation>
    <scope>NUCLEOTIDE SEQUENCE [LARGE SCALE GENOMIC DNA]</scope>
    <source>
        <strain evidence="1">Phe10_nw2017</strain>
    </source>
</reference>
<keyword evidence="2" id="KW-1185">Reference proteome</keyword>
<dbReference type="Proteomes" id="UP000321083">
    <property type="component" value="Unassembled WGS sequence"/>
</dbReference>
<evidence type="ECO:0000313" key="2">
    <source>
        <dbReference type="Proteomes" id="UP000321083"/>
    </source>
</evidence>